<organism evidence="1 2">
    <name type="scientific">Gardnerella swidsinskii</name>
    <dbReference type="NCBI Taxonomy" id="2792979"/>
    <lineage>
        <taxon>Bacteria</taxon>
        <taxon>Bacillati</taxon>
        <taxon>Actinomycetota</taxon>
        <taxon>Actinomycetes</taxon>
        <taxon>Bifidobacteriales</taxon>
        <taxon>Bifidobacteriaceae</taxon>
        <taxon>Gardnerella</taxon>
    </lineage>
</organism>
<evidence type="ECO:0000313" key="1">
    <source>
        <dbReference type="EMBL" id="APW18131.1"/>
    </source>
</evidence>
<gene>
    <name evidence="1" type="ORF">BVL65_00460</name>
</gene>
<accession>A0ABM6GHH1</accession>
<protein>
    <submittedName>
        <fullName evidence="1">Uncharacterized protein</fullName>
    </submittedName>
</protein>
<evidence type="ECO:0000313" key="2">
    <source>
        <dbReference type="Proteomes" id="UP000186260"/>
    </source>
</evidence>
<proteinExistence type="predicted"/>
<dbReference type="Proteomes" id="UP000186260">
    <property type="component" value="Chromosome"/>
</dbReference>
<reference evidence="2" key="1">
    <citation type="submission" date="2017-01" db="EMBL/GenBank/DDBJ databases">
        <title>Gardnerella vaginalis bacteremia associated with severe acute encephalopathy in a young female patient: Case Report and characterization of the isolate.</title>
        <authorList>
            <person name="Tankovic J."/>
            <person name="Timinskas A."/>
            <person name="Zilnyte M."/>
            <person name="Janulaitiene M."/>
            <person name="Zvirbliene A."/>
            <person name="Pleckaityte M."/>
        </authorList>
    </citation>
    <scope>NUCLEOTIDE SEQUENCE [LARGE SCALE GENOMIC DNA]</scope>
    <source>
        <strain evidence="2">GV37</strain>
    </source>
</reference>
<dbReference type="RefSeq" id="WP_076002545.1">
    <property type="nucleotide sequence ID" value="NZ_CP019058.1"/>
</dbReference>
<name>A0ABM6GHH1_9BIFI</name>
<dbReference type="EMBL" id="CP019058">
    <property type="protein sequence ID" value="APW18131.1"/>
    <property type="molecule type" value="Genomic_DNA"/>
</dbReference>
<sequence>MQRTLGASSFNDDIYASSRGVGETNFCVEAQWACASAYNFNPALITAFLAGSQWALTKIVLQEDEKNAVIKRGVKPEQVEKVLCLMNEIRHNH</sequence>
<keyword evidence="2" id="KW-1185">Reference proteome</keyword>